<reference evidence="1" key="2">
    <citation type="submission" date="2017-04" db="EMBL/GenBank/DDBJ databases">
        <authorList>
            <person name="Afonso C.L."/>
            <person name="Miller P.J."/>
            <person name="Scott M.A."/>
            <person name="Spackman E."/>
            <person name="Goraichik I."/>
            <person name="Dimitrov K.M."/>
            <person name="Suarez D.L."/>
            <person name="Swayne D.E."/>
        </authorList>
    </citation>
    <scope>NUCLEOTIDE SEQUENCE</scope>
    <source>
        <strain evidence="1">RH_777_07</strain>
    </source>
</reference>
<dbReference type="AlphaFoldDB" id="A0A1X1JTH9"/>
<reference evidence="1 3" key="1">
    <citation type="journal article" date="2016" name="Eur. J. Clin. Microbiol. Infect. Dis.">
        <title>Whole genome sequencing as a tool for phylogenetic analysis of clinical strains of Mitis group streptococci.</title>
        <authorList>
            <person name="Rasmussen L.H."/>
            <person name="Dargis R."/>
            <person name="Hojholt K."/>
            <person name="Christensen J.J."/>
            <person name="Skovgaard O."/>
            <person name="Justesen U.S."/>
            <person name="Rosenvinge F.S."/>
            <person name="Moser C."/>
            <person name="Lukjancenko O."/>
            <person name="Rasmussen S."/>
            <person name="Nielsen X.C."/>
        </authorList>
    </citation>
    <scope>NUCLEOTIDE SEQUENCE [LARGE SCALE GENOMIC DNA]</scope>
    <source>
        <strain evidence="1 3">RH_777_07</strain>
    </source>
</reference>
<name>A0A1X1JTH9_STRMT</name>
<dbReference type="Proteomes" id="UP000193849">
    <property type="component" value="Unassembled WGS sequence"/>
</dbReference>
<dbReference type="EMBL" id="NCVD01000043">
    <property type="protein sequence ID" value="ORO90551.1"/>
    <property type="molecule type" value="Genomic_DNA"/>
</dbReference>
<dbReference type="EMBL" id="NCVD01000043">
    <property type="protein sequence ID" value="ORO90470.1"/>
    <property type="molecule type" value="Genomic_DNA"/>
</dbReference>
<sequence>MKKSELETLISKKSQEIFTQMAKEIKENYIDNPDKSKSDEFAYLQLDYPIEVSKRLIYSVLSEVLTID</sequence>
<evidence type="ECO:0000313" key="2">
    <source>
        <dbReference type="EMBL" id="ORO90551.1"/>
    </source>
</evidence>
<protein>
    <submittedName>
        <fullName evidence="1">Uncharacterized protein</fullName>
    </submittedName>
</protein>
<accession>A0A1X1JTH9</accession>
<evidence type="ECO:0000313" key="3">
    <source>
        <dbReference type="Proteomes" id="UP000193849"/>
    </source>
</evidence>
<organism evidence="1 3">
    <name type="scientific">Streptococcus mitis</name>
    <dbReference type="NCBI Taxonomy" id="28037"/>
    <lineage>
        <taxon>Bacteria</taxon>
        <taxon>Bacillati</taxon>
        <taxon>Bacillota</taxon>
        <taxon>Bacilli</taxon>
        <taxon>Lactobacillales</taxon>
        <taxon>Streptococcaceae</taxon>
        <taxon>Streptococcus</taxon>
        <taxon>Streptococcus mitis group</taxon>
    </lineage>
</organism>
<evidence type="ECO:0000313" key="1">
    <source>
        <dbReference type="EMBL" id="ORO90470.1"/>
    </source>
</evidence>
<proteinExistence type="predicted"/>
<dbReference type="RefSeq" id="WP_084946641.1">
    <property type="nucleotide sequence ID" value="NZ_CAMHZB010000015.1"/>
</dbReference>
<gene>
    <name evidence="1" type="ORF">B7702_02095</name>
    <name evidence="2" type="ORF">B7702_02530</name>
</gene>
<comment type="caution">
    <text evidence="1">The sequence shown here is derived from an EMBL/GenBank/DDBJ whole genome shotgun (WGS) entry which is preliminary data.</text>
</comment>